<protein>
    <submittedName>
        <fullName evidence="1">Uncharacterized protein</fullName>
    </submittedName>
</protein>
<organism evidence="1">
    <name type="scientific">marine sediment metagenome</name>
    <dbReference type="NCBI Taxonomy" id="412755"/>
    <lineage>
        <taxon>unclassified sequences</taxon>
        <taxon>metagenomes</taxon>
        <taxon>ecological metagenomes</taxon>
    </lineage>
</organism>
<reference evidence="1" key="1">
    <citation type="journal article" date="2015" name="Nature">
        <title>Complex archaea that bridge the gap between prokaryotes and eukaryotes.</title>
        <authorList>
            <person name="Spang A."/>
            <person name="Saw J.H."/>
            <person name="Jorgensen S.L."/>
            <person name="Zaremba-Niedzwiedzka K."/>
            <person name="Martijn J."/>
            <person name="Lind A.E."/>
            <person name="van Eijk R."/>
            <person name="Schleper C."/>
            <person name="Guy L."/>
            <person name="Ettema T.J."/>
        </authorList>
    </citation>
    <scope>NUCLEOTIDE SEQUENCE</scope>
</reference>
<evidence type="ECO:0000313" key="1">
    <source>
        <dbReference type="EMBL" id="KKL24229.1"/>
    </source>
</evidence>
<accession>A0A0F9BQR8</accession>
<comment type="caution">
    <text evidence="1">The sequence shown here is derived from an EMBL/GenBank/DDBJ whole genome shotgun (WGS) entry which is preliminary data.</text>
</comment>
<name>A0A0F9BQR8_9ZZZZ</name>
<proteinExistence type="predicted"/>
<sequence length="149" mass="15648">VLTVGLNFPDTQVASSDVNTLDDYEEGTFTPAVVFSAGSGTVTYTTQVGQYTKIGNRVFFQLNIETLSIASRTGFVTIEALPFAPSTFGGATVGFASGLAISADQTVGAYISAVGLVLQLWDSTAGTTSLIDTEWTDDGRVIISGNYRI</sequence>
<dbReference type="AlphaFoldDB" id="A0A0F9BQR8"/>
<dbReference type="EMBL" id="LAZR01036673">
    <property type="protein sequence ID" value="KKL24229.1"/>
    <property type="molecule type" value="Genomic_DNA"/>
</dbReference>
<gene>
    <name evidence="1" type="ORF">LCGC14_2417460</name>
</gene>
<feature type="non-terminal residue" evidence="1">
    <location>
        <position position="1"/>
    </location>
</feature>